<dbReference type="SMART" id="SM01003">
    <property type="entry name" value="AlaDh_PNT_N"/>
    <property type="match status" value="1"/>
</dbReference>
<dbReference type="SUPFAM" id="SSF52283">
    <property type="entry name" value="Formate/glycerate dehydrogenase catalytic domain-like"/>
    <property type="match status" value="1"/>
</dbReference>
<evidence type="ECO:0000256" key="8">
    <source>
        <dbReference type="PIRSR" id="PIRSR000183-3"/>
    </source>
</evidence>
<dbReference type="EC" id="1.4.1.1" evidence="2 5"/>
<dbReference type="InterPro" id="IPR008143">
    <property type="entry name" value="Ala_DH/PNT_CS2"/>
</dbReference>
<evidence type="ECO:0000256" key="4">
    <source>
        <dbReference type="ARBA" id="ARBA00023027"/>
    </source>
</evidence>
<comment type="similarity">
    <text evidence="1 5">Belongs to the AlaDH/PNT family.</text>
</comment>
<dbReference type="Proteomes" id="UP000193978">
    <property type="component" value="Chromosome"/>
</dbReference>
<dbReference type="GO" id="GO:0000166">
    <property type="term" value="F:nucleotide binding"/>
    <property type="evidence" value="ECO:0007669"/>
    <property type="project" value="UniProtKB-KW"/>
</dbReference>
<feature type="active site" description="Proton donor/acceptor" evidence="6">
    <location>
        <position position="270"/>
    </location>
</feature>
<dbReference type="GO" id="GO:0042853">
    <property type="term" value="P:L-alanine catabolic process"/>
    <property type="evidence" value="ECO:0007669"/>
    <property type="project" value="InterPro"/>
</dbReference>
<dbReference type="GO" id="GO:0000286">
    <property type="term" value="F:alanine dehydrogenase activity"/>
    <property type="evidence" value="ECO:0007669"/>
    <property type="project" value="UniProtKB-UniRule"/>
</dbReference>
<dbReference type="GO" id="GO:0005886">
    <property type="term" value="C:plasma membrane"/>
    <property type="evidence" value="ECO:0007669"/>
    <property type="project" value="TreeGrafter"/>
</dbReference>
<dbReference type="STRING" id="655015.B1812_05090"/>
<dbReference type="PROSITE" id="PS00837">
    <property type="entry name" value="ALADH_PNT_2"/>
    <property type="match status" value="1"/>
</dbReference>
<evidence type="ECO:0000313" key="12">
    <source>
        <dbReference type="Proteomes" id="UP000193978"/>
    </source>
</evidence>
<dbReference type="FunFam" id="3.40.50.720:FF:000049">
    <property type="entry name" value="Alanine dehydrogenase"/>
    <property type="match status" value="1"/>
</dbReference>
<name>A0A1W6MSE9_9HYPH</name>
<evidence type="ECO:0000256" key="3">
    <source>
        <dbReference type="ARBA" id="ARBA00023002"/>
    </source>
</evidence>
<dbReference type="KEGG" id="mbry:B1812_05090"/>
<dbReference type="OrthoDB" id="9804592at2"/>
<feature type="active site" description="Proton donor/acceptor" evidence="6">
    <location>
        <position position="96"/>
    </location>
</feature>
<dbReference type="SUPFAM" id="SSF51735">
    <property type="entry name" value="NAD(P)-binding Rossmann-fold domains"/>
    <property type="match status" value="1"/>
</dbReference>
<evidence type="ECO:0000313" key="11">
    <source>
        <dbReference type="EMBL" id="ARN80541.1"/>
    </source>
</evidence>
<dbReference type="SMART" id="SM01002">
    <property type="entry name" value="AlaDh_PNT_C"/>
    <property type="match status" value="1"/>
</dbReference>
<keyword evidence="4 5" id="KW-0520">NAD</keyword>
<keyword evidence="8" id="KW-0547">Nucleotide-binding</keyword>
<evidence type="ECO:0000256" key="6">
    <source>
        <dbReference type="PIRSR" id="PIRSR000183-1"/>
    </source>
</evidence>
<feature type="binding site" evidence="8">
    <location>
        <position position="134"/>
    </location>
    <ligand>
        <name>NAD(+)</name>
        <dbReference type="ChEBI" id="CHEBI:57540"/>
    </ligand>
</feature>
<sequence>MRIGVPREIKDNEYRVGLTPSSVAELVQHGHAVLVEKGAGLGAGFDDAAYELNGALLVDGPASVFEGADIIVKVKEPLAAERRQLRRGQTIFTYLHLAPDLELTQDLLRSGANCIGYETVTSSRGGLPLLTPMSEMAGRLAPQIGAHFLEKSAGGRGVLLAGAPGVPPAEVAILGAGVVGSAATTIALGMGASVIVIDRDPEALRRLEARSRGAARTVFSTRTVIAEIVKRADLLICAVLLPGARAPKLISNGMVATMKPGAVIVDVAIDQGGCCESSRATSHSNPTFLFHDVLHYCVPNMPGVVPRTASFALNNATLPFVLAIADKGWRRALREDADLRAGLQISDGAIVSQAVAQAHGAACASLDSALAE</sequence>
<dbReference type="Gene3D" id="3.40.50.720">
    <property type="entry name" value="NAD(P)-binding Rossmann-like Domain"/>
    <property type="match status" value="2"/>
</dbReference>
<dbReference type="InterPro" id="IPR008141">
    <property type="entry name" value="Ala_DH"/>
</dbReference>
<dbReference type="AlphaFoldDB" id="A0A1W6MSE9"/>
<dbReference type="Pfam" id="PF01262">
    <property type="entry name" value="AlaDh_PNT_C"/>
    <property type="match status" value="1"/>
</dbReference>
<reference evidence="11 12" key="1">
    <citation type="submission" date="2017-02" db="EMBL/GenBank/DDBJ databases">
        <authorList>
            <person name="Peterson S.W."/>
        </authorList>
    </citation>
    <scope>NUCLEOTIDE SEQUENCE [LARGE SCALE GENOMIC DNA]</scope>
    <source>
        <strain evidence="11 12">S285</strain>
    </source>
</reference>
<accession>A0A1W6MSE9</accession>
<feature type="binding site" evidence="8">
    <location>
        <position position="198"/>
    </location>
    <ligand>
        <name>NAD(+)</name>
        <dbReference type="ChEBI" id="CHEBI:57540"/>
    </ligand>
</feature>
<dbReference type="NCBIfam" id="TIGR00518">
    <property type="entry name" value="alaDH"/>
    <property type="match status" value="1"/>
</dbReference>
<protein>
    <recommendedName>
        <fullName evidence="2 5">Alanine dehydrogenase</fullName>
        <ecNumber evidence="2 5">1.4.1.1</ecNumber>
    </recommendedName>
</protein>
<dbReference type="RefSeq" id="WP_085770613.1">
    <property type="nucleotide sequence ID" value="NZ_AP027149.1"/>
</dbReference>
<dbReference type="CDD" id="cd05305">
    <property type="entry name" value="L-AlaDH"/>
    <property type="match status" value="1"/>
</dbReference>
<proteinExistence type="inferred from homology"/>
<feature type="binding site" evidence="8">
    <location>
        <position position="220"/>
    </location>
    <ligand>
        <name>NAD(+)</name>
        <dbReference type="ChEBI" id="CHEBI:57540"/>
    </ligand>
</feature>
<dbReference type="Pfam" id="PF05222">
    <property type="entry name" value="AlaDh_PNT_N"/>
    <property type="match status" value="1"/>
</dbReference>
<organism evidence="11 12">
    <name type="scientific">Methylocystis bryophila</name>
    <dbReference type="NCBI Taxonomy" id="655015"/>
    <lineage>
        <taxon>Bacteria</taxon>
        <taxon>Pseudomonadati</taxon>
        <taxon>Pseudomonadota</taxon>
        <taxon>Alphaproteobacteria</taxon>
        <taxon>Hyphomicrobiales</taxon>
        <taxon>Methylocystaceae</taxon>
        <taxon>Methylocystis</taxon>
    </lineage>
</organism>
<feature type="binding site" evidence="8">
    <location>
        <begin position="239"/>
        <end position="240"/>
    </location>
    <ligand>
        <name>NAD(+)</name>
        <dbReference type="ChEBI" id="CHEBI:57540"/>
    </ligand>
</feature>
<dbReference type="PANTHER" id="PTHR42795">
    <property type="entry name" value="ALANINE DEHYDROGENASE"/>
    <property type="match status" value="1"/>
</dbReference>
<feature type="domain" description="Alanine dehydrogenase/pyridine nucleotide transhydrogenase N-terminal" evidence="10">
    <location>
        <begin position="4"/>
        <end position="137"/>
    </location>
</feature>
<feature type="binding site" evidence="7">
    <location>
        <position position="15"/>
    </location>
    <ligand>
        <name>substrate</name>
    </ligand>
</feature>
<feature type="domain" description="Alanine dehydrogenase/pyridine nucleotide transhydrogenase NAD(H)-binding" evidence="9">
    <location>
        <begin position="149"/>
        <end position="297"/>
    </location>
</feature>
<feature type="binding site" evidence="8">
    <location>
        <position position="279"/>
    </location>
    <ligand>
        <name>NAD(+)</name>
        <dbReference type="ChEBI" id="CHEBI:57540"/>
    </ligand>
</feature>
<keyword evidence="3 5" id="KW-0560">Oxidoreductase</keyword>
<feature type="binding site" evidence="7">
    <location>
        <position position="75"/>
    </location>
    <ligand>
        <name>substrate</name>
    </ligand>
</feature>
<dbReference type="InterPro" id="IPR007886">
    <property type="entry name" value="AlaDH/PNT_N"/>
</dbReference>
<gene>
    <name evidence="11" type="ORF">B1812_05090</name>
</gene>
<dbReference type="InterPro" id="IPR007698">
    <property type="entry name" value="AlaDH/PNT_NAD(H)-bd"/>
</dbReference>
<dbReference type="PIRSF" id="PIRSF000183">
    <property type="entry name" value="Alanine_dh"/>
    <property type="match status" value="1"/>
</dbReference>
<evidence type="ECO:0000256" key="7">
    <source>
        <dbReference type="PIRSR" id="PIRSR000183-2"/>
    </source>
</evidence>
<evidence type="ECO:0000256" key="2">
    <source>
        <dbReference type="ARBA" id="ARBA00012897"/>
    </source>
</evidence>
<evidence type="ECO:0000256" key="5">
    <source>
        <dbReference type="PIRNR" id="PIRNR000183"/>
    </source>
</evidence>
<comment type="catalytic activity">
    <reaction evidence="5">
        <text>L-alanine + NAD(+) + H2O = pyruvate + NH4(+) + NADH + H(+)</text>
        <dbReference type="Rhea" id="RHEA:18405"/>
        <dbReference type="ChEBI" id="CHEBI:15361"/>
        <dbReference type="ChEBI" id="CHEBI:15377"/>
        <dbReference type="ChEBI" id="CHEBI:15378"/>
        <dbReference type="ChEBI" id="CHEBI:28938"/>
        <dbReference type="ChEBI" id="CHEBI:57540"/>
        <dbReference type="ChEBI" id="CHEBI:57945"/>
        <dbReference type="ChEBI" id="CHEBI:57972"/>
        <dbReference type="EC" id="1.4.1.1"/>
    </reaction>
</comment>
<feature type="binding site" evidence="8">
    <location>
        <begin position="298"/>
        <end position="301"/>
    </location>
    <ligand>
        <name>NAD(+)</name>
        <dbReference type="ChEBI" id="CHEBI:57540"/>
    </ligand>
</feature>
<evidence type="ECO:0000259" key="9">
    <source>
        <dbReference type="SMART" id="SM01002"/>
    </source>
</evidence>
<evidence type="ECO:0000259" key="10">
    <source>
        <dbReference type="SMART" id="SM01003"/>
    </source>
</evidence>
<feature type="binding site" evidence="8">
    <location>
        <begin position="267"/>
        <end position="270"/>
    </location>
    <ligand>
        <name>NAD(+)</name>
        <dbReference type="ChEBI" id="CHEBI:57540"/>
    </ligand>
</feature>
<evidence type="ECO:0000256" key="1">
    <source>
        <dbReference type="ARBA" id="ARBA00005689"/>
    </source>
</evidence>
<dbReference type="EMBL" id="CP019948">
    <property type="protein sequence ID" value="ARN80541.1"/>
    <property type="molecule type" value="Genomic_DNA"/>
</dbReference>
<dbReference type="PANTHER" id="PTHR42795:SF1">
    <property type="entry name" value="ALANINE DEHYDROGENASE"/>
    <property type="match status" value="1"/>
</dbReference>
<keyword evidence="12" id="KW-1185">Reference proteome</keyword>
<dbReference type="InterPro" id="IPR036291">
    <property type="entry name" value="NAD(P)-bd_dom_sf"/>
</dbReference>